<feature type="compositionally biased region" description="Basic and acidic residues" evidence="1">
    <location>
        <begin position="52"/>
        <end position="66"/>
    </location>
</feature>
<feature type="region of interest" description="Disordered" evidence="1">
    <location>
        <begin position="256"/>
        <end position="425"/>
    </location>
</feature>
<feature type="compositionally biased region" description="Basic and acidic residues" evidence="1">
    <location>
        <begin position="556"/>
        <end position="565"/>
    </location>
</feature>
<feature type="compositionally biased region" description="Low complexity" evidence="1">
    <location>
        <begin position="265"/>
        <end position="276"/>
    </location>
</feature>
<proteinExistence type="predicted"/>
<feature type="compositionally biased region" description="Basic and acidic residues" evidence="1">
    <location>
        <begin position="338"/>
        <end position="356"/>
    </location>
</feature>
<feature type="compositionally biased region" description="Basic and acidic residues" evidence="1">
    <location>
        <begin position="75"/>
        <end position="89"/>
    </location>
</feature>
<feature type="compositionally biased region" description="Basic and acidic residues" evidence="1">
    <location>
        <begin position="652"/>
        <end position="672"/>
    </location>
</feature>
<feature type="region of interest" description="Disordered" evidence="1">
    <location>
        <begin position="588"/>
        <end position="679"/>
    </location>
</feature>
<feature type="compositionally biased region" description="Polar residues" evidence="1">
    <location>
        <begin position="590"/>
        <end position="601"/>
    </location>
</feature>
<feature type="compositionally biased region" description="Basic and acidic residues" evidence="1">
    <location>
        <begin position="512"/>
        <end position="529"/>
    </location>
</feature>
<gene>
    <name evidence="2" type="ORF">SMAR0320_LOCUS14931</name>
</gene>
<sequence>MVFFNSSDPAEMEREAAADEEPASLACSCMTPRRWKKGGEDNNELSDIVVSFDDKDDNRNAEAGPKEEEEEVREAEEKTDKVEFEKVADSNDGTPTSEETCVGADNTEDNEVAQDGDDGDEKEDEGEAPETGEAEEEPAVTFAAEEEDETVLASPTDDDDDEEEEEAADEDGELEMPVEEDVAGKSLLKLAKTKPQKKSQTPKKPQTPKRALFDDIPDDESEASIEVLFRYMGCTQEAYGERYQYPTISATMTMETTGSYETSGDNNDLIENIESIESIDDNDDANETANISTNENADDNDDDANETADDNDDDGDDLLRSPSGTLLINNDDDEEEANEPKDIAESIVDEKKELFSKELTSSTPTAEQIDNTTPPDKQPADTTPIDGQGDEKTSSDEQVDENTPMDEQSDDNAPTDAQLDGTDEQLCAVEKNITAEQTSAVAKPEFNRLTVNTKADDSNNIPPPEDSRSAAMDRVVSRMSHSAMSPSVQKIALALHNAPKYPTTDYSDEAQSGDKENSSHSERNDKVVNTEDTPAEEQGEKEGPDTTLKPSGPLSKVEEMDKLIKSTREWLETQKAERQMTERKAMHNITAETVSPKNTSHPALPEMAKLDTSLPEIKSPISKKTPSSLAQPLSPRTLDSLLLSRKTTSLDGPKRSILEQLEEIRAKQRDRQPLSPRSP</sequence>
<evidence type="ECO:0000256" key="1">
    <source>
        <dbReference type="SAM" id="MobiDB-lite"/>
    </source>
</evidence>
<feature type="compositionally biased region" description="Acidic residues" evidence="1">
    <location>
        <begin position="397"/>
        <end position="410"/>
    </location>
</feature>
<protein>
    <submittedName>
        <fullName evidence="2">Uncharacterized protein</fullName>
    </submittedName>
</protein>
<evidence type="ECO:0000313" key="2">
    <source>
        <dbReference type="EMBL" id="CAD9614292.1"/>
    </source>
</evidence>
<feature type="compositionally biased region" description="Acidic residues" evidence="1">
    <location>
        <begin position="277"/>
        <end position="286"/>
    </location>
</feature>
<name>A0A7S2LTS6_9STRA</name>
<feature type="compositionally biased region" description="Acidic residues" evidence="1">
    <location>
        <begin position="296"/>
        <end position="316"/>
    </location>
</feature>
<feature type="compositionally biased region" description="Acidic residues" evidence="1">
    <location>
        <begin position="106"/>
        <end position="181"/>
    </location>
</feature>
<feature type="region of interest" description="Disordered" evidence="1">
    <location>
        <begin position="444"/>
        <end position="565"/>
    </location>
</feature>
<feature type="compositionally biased region" description="Polar residues" evidence="1">
    <location>
        <begin position="479"/>
        <end position="488"/>
    </location>
</feature>
<feature type="compositionally biased region" description="Low complexity" evidence="1">
    <location>
        <begin position="617"/>
        <end position="628"/>
    </location>
</feature>
<feature type="region of interest" description="Disordered" evidence="1">
    <location>
        <begin position="1"/>
        <end position="218"/>
    </location>
</feature>
<feature type="compositionally biased region" description="Polar residues" evidence="1">
    <location>
        <begin position="358"/>
        <end position="375"/>
    </location>
</feature>
<dbReference type="AlphaFoldDB" id="A0A7S2LTS6"/>
<accession>A0A7S2LTS6</accession>
<feature type="compositionally biased region" description="Basic residues" evidence="1">
    <location>
        <begin position="191"/>
        <end position="201"/>
    </location>
</feature>
<dbReference type="EMBL" id="HBGZ01020766">
    <property type="protein sequence ID" value="CAD9614292.1"/>
    <property type="molecule type" value="Transcribed_RNA"/>
</dbReference>
<organism evidence="2">
    <name type="scientific">Skeletonema marinoi</name>
    <dbReference type="NCBI Taxonomy" id="267567"/>
    <lineage>
        <taxon>Eukaryota</taxon>
        <taxon>Sar</taxon>
        <taxon>Stramenopiles</taxon>
        <taxon>Ochrophyta</taxon>
        <taxon>Bacillariophyta</taxon>
        <taxon>Coscinodiscophyceae</taxon>
        <taxon>Thalassiosirophycidae</taxon>
        <taxon>Thalassiosirales</taxon>
        <taxon>Skeletonemataceae</taxon>
        <taxon>Skeletonema</taxon>
        <taxon>Skeletonema marinoi-dohrnii complex</taxon>
    </lineage>
</organism>
<reference evidence="2" key="1">
    <citation type="submission" date="2021-01" db="EMBL/GenBank/DDBJ databases">
        <authorList>
            <person name="Corre E."/>
            <person name="Pelletier E."/>
            <person name="Niang G."/>
            <person name="Scheremetjew M."/>
            <person name="Finn R."/>
            <person name="Kale V."/>
            <person name="Holt S."/>
            <person name="Cochrane G."/>
            <person name="Meng A."/>
            <person name="Brown T."/>
            <person name="Cohen L."/>
        </authorList>
    </citation>
    <scope>NUCLEOTIDE SEQUENCE</scope>
    <source>
        <strain evidence="2">SM1012Den-03</strain>
    </source>
</reference>